<dbReference type="GO" id="GO:0003677">
    <property type="term" value="F:DNA binding"/>
    <property type="evidence" value="ECO:0007669"/>
    <property type="project" value="InterPro"/>
</dbReference>
<dbReference type="SUPFAM" id="SSF89447">
    <property type="entry name" value="AbrB/MazE/MraZ-like"/>
    <property type="match status" value="1"/>
</dbReference>
<accession>A0A075FNX7</accession>
<organism evidence="2">
    <name type="scientific">uncultured marine thaumarchaeote AD1000_11_E10</name>
    <dbReference type="NCBI Taxonomy" id="1455890"/>
    <lineage>
        <taxon>Archaea</taxon>
        <taxon>Nitrososphaerota</taxon>
        <taxon>environmental samples</taxon>
    </lineage>
</organism>
<evidence type="ECO:0000259" key="1">
    <source>
        <dbReference type="PROSITE" id="PS51740"/>
    </source>
</evidence>
<dbReference type="EMBL" id="KF900338">
    <property type="protein sequence ID" value="AIE91412.1"/>
    <property type="molecule type" value="Genomic_DNA"/>
</dbReference>
<dbReference type="SMART" id="SM00966">
    <property type="entry name" value="SpoVT_AbrB"/>
    <property type="match status" value="1"/>
</dbReference>
<protein>
    <recommendedName>
        <fullName evidence="1">SpoVT-AbrB domain-containing protein</fullName>
    </recommendedName>
</protein>
<dbReference type="AlphaFoldDB" id="A0A075FNX7"/>
<dbReference type="InterPro" id="IPR037914">
    <property type="entry name" value="SpoVT-AbrB_sf"/>
</dbReference>
<evidence type="ECO:0000313" key="2">
    <source>
        <dbReference type="EMBL" id="AIE91412.1"/>
    </source>
</evidence>
<proteinExistence type="predicted"/>
<dbReference type="Gene3D" id="2.10.260.10">
    <property type="match status" value="1"/>
</dbReference>
<name>A0A075FNX7_9ARCH</name>
<dbReference type="InterPro" id="IPR007159">
    <property type="entry name" value="SpoVT-AbrB_dom"/>
</dbReference>
<reference evidence="2" key="1">
    <citation type="journal article" date="2014" name="Genome Biol. Evol.">
        <title>Pangenome evidence for extensive interdomain horizontal transfer affecting lineage core and shell genes in uncultured planktonic thaumarchaeota and euryarchaeota.</title>
        <authorList>
            <person name="Deschamps P."/>
            <person name="Zivanovic Y."/>
            <person name="Moreira D."/>
            <person name="Rodriguez-Valera F."/>
            <person name="Lopez-Garcia P."/>
        </authorList>
    </citation>
    <scope>NUCLEOTIDE SEQUENCE</scope>
</reference>
<dbReference type="Pfam" id="PF04014">
    <property type="entry name" value="MazE_antitoxin"/>
    <property type="match status" value="1"/>
</dbReference>
<sequence>MENISIDTTKLSAKGQIVIPVDVRNKLQLETGNKLFVMASEDAIILQKTNSLNDKDKISFSQKAKSIARKMGLSL</sequence>
<dbReference type="NCBIfam" id="TIGR01439">
    <property type="entry name" value="lp_hng_hel_AbrB"/>
    <property type="match status" value="1"/>
</dbReference>
<dbReference type="PROSITE" id="PS51740">
    <property type="entry name" value="SPOVT_ABRB"/>
    <property type="match status" value="1"/>
</dbReference>
<feature type="domain" description="SpoVT-AbrB" evidence="1">
    <location>
        <begin position="6"/>
        <end position="51"/>
    </location>
</feature>